<sequence>MKKIHDNYHDPQLKDFALPVAEQALAETISEFKTVSQLTTRAVGNVLKFRADRVANGKRLRRRNGRGGIAAWVIENV</sequence>
<protein>
    <submittedName>
        <fullName evidence="1">Uncharacterized protein</fullName>
    </submittedName>
</protein>
<evidence type="ECO:0000313" key="2">
    <source>
        <dbReference type="Proteomes" id="UP001163082"/>
    </source>
</evidence>
<dbReference type="Proteomes" id="UP001163082">
    <property type="component" value="Chromosome"/>
</dbReference>
<evidence type="ECO:0000313" key="1">
    <source>
        <dbReference type="EMBL" id="UYV19360.1"/>
    </source>
</evidence>
<reference evidence="1 2" key="1">
    <citation type="journal article" date="2022" name="Antonie Van Leeuwenhoek">
        <title>Whole genome sequencing of the halophilic Halomonas qaidamensis XH36, a novel species strain with high ectoine production.</title>
        <authorList>
            <person name="Zhang T."/>
            <person name="Cui T."/>
            <person name="Cao Y."/>
            <person name="Li Y."/>
            <person name="Li F."/>
            <person name="Zhu D."/>
            <person name="Xing J."/>
        </authorList>
    </citation>
    <scope>NUCLEOTIDE SEQUENCE [LARGE SCALE GENOMIC DNA]</scope>
    <source>
        <strain evidence="1 2">XH36</strain>
    </source>
</reference>
<proteinExistence type="predicted"/>
<dbReference type="RefSeq" id="WP_264429954.1">
    <property type="nucleotide sequence ID" value="NZ_CP080627.1"/>
</dbReference>
<gene>
    <name evidence="1" type="ORF">K1Y77_01355</name>
</gene>
<name>A0ABY6JQZ8_9GAMM</name>
<organism evidence="1 2">
    <name type="scientific">Halomonas qaidamensis</name>
    <dbReference type="NCBI Taxonomy" id="2866211"/>
    <lineage>
        <taxon>Bacteria</taxon>
        <taxon>Pseudomonadati</taxon>
        <taxon>Pseudomonadota</taxon>
        <taxon>Gammaproteobacteria</taxon>
        <taxon>Oceanospirillales</taxon>
        <taxon>Halomonadaceae</taxon>
        <taxon>Halomonas</taxon>
    </lineage>
</organism>
<keyword evidence="2" id="KW-1185">Reference proteome</keyword>
<accession>A0ABY6JQZ8</accession>
<dbReference type="EMBL" id="CP080627">
    <property type="protein sequence ID" value="UYV19360.1"/>
    <property type="molecule type" value="Genomic_DNA"/>
</dbReference>